<gene>
    <name evidence="2" type="ORF">PHB09_164</name>
</gene>
<proteinExistence type="predicted"/>
<dbReference type="EMBL" id="OK040171">
    <property type="protein sequence ID" value="UAV84659.1"/>
    <property type="molecule type" value="Genomic_DNA"/>
</dbReference>
<accession>A0AAE9BN37</accession>
<name>A0AAE9BN37_9CAUD</name>
<keyword evidence="1" id="KW-0175">Coiled coil</keyword>
<dbReference type="Proteomes" id="UP000827914">
    <property type="component" value="Segment"/>
</dbReference>
<reference evidence="2" key="1">
    <citation type="submission" date="2021-09" db="EMBL/GenBank/DDBJ databases">
        <authorList>
            <person name="Liu Y."/>
        </authorList>
    </citation>
    <scope>NUCLEOTIDE SEQUENCE</scope>
</reference>
<evidence type="ECO:0000256" key="1">
    <source>
        <dbReference type="SAM" id="Coils"/>
    </source>
</evidence>
<protein>
    <submittedName>
        <fullName evidence="2">Uncharacterized protein</fullName>
    </submittedName>
</protein>
<evidence type="ECO:0000313" key="2">
    <source>
        <dbReference type="EMBL" id="UAV84659.1"/>
    </source>
</evidence>
<sequence length="52" mass="6131">MLKITNQEKIQNLQDQLQALIAKKKVTLNLQKINWEVEFVKHQIKCLKAKEA</sequence>
<keyword evidence="3" id="KW-1185">Reference proteome</keyword>
<evidence type="ECO:0000313" key="3">
    <source>
        <dbReference type="Proteomes" id="UP000827914"/>
    </source>
</evidence>
<feature type="coiled-coil region" evidence="1">
    <location>
        <begin position="3"/>
        <end position="30"/>
    </location>
</feature>
<organism evidence="2 3">
    <name type="scientific">Pseudomonas phage PHB09</name>
    <dbReference type="NCBI Taxonomy" id="2867265"/>
    <lineage>
        <taxon>Viruses</taxon>
        <taxon>Duplodnaviria</taxon>
        <taxon>Heunggongvirae</taxon>
        <taxon>Uroviricota</taxon>
        <taxon>Caudoviricetes</taxon>
        <taxon>Vandenendeviridae</taxon>
        <taxon>Gorskivirinae</taxon>
        <taxon>Dilongvirus</taxon>
        <taxon>Dilongvirus PHB09</taxon>
    </lineage>
</organism>